<dbReference type="Proteomes" id="UP001454036">
    <property type="component" value="Unassembled WGS sequence"/>
</dbReference>
<proteinExistence type="predicted"/>
<protein>
    <submittedName>
        <fullName evidence="1">Uncharacterized protein</fullName>
    </submittedName>
</protein>
<keyword evidence="2" id="KW-1185">Reference proteome</keyword>
<reference evidence="1 2" key="1">
    <citation type="submission" date="2024-01" db="EMBL/GenBank/DDBJ databases">
        <title>The complete chloroplast genome sequence of Lithospermum erythrorhizon: insights into the phylogenetic relationship among Boraginaceae species and the maternal lineages of purple gromwells.</title>
        <authorList>
            <person name="Okada T."/>
            <person name="Watanabe K."/>
        </authorList>
    </citation>
    <scope>NUCLEOTIDE SEQUENCE [LARGE SCALE GENOMIC DNA]</scope>
</reference>
<evidence type="ECO:0000313" key="2">
    <source>
        <dbReference type="Proteomes" id="UP001454036"/>
    </source>
</evidence>
<evidence type="ECO:0000313" key="1">
    <source>
        <dbReference type="EMBL" id="GAA0155749.1"/>
    </source>
</evidence>
<gene>
    <name evidence="1" type="ORF">LIER_43328</name>
</gene>
<name>A0AAV3PVB3_LITER</name>
<comment type="caution">
    <text evidence="1">The sequence shown here is derived from an EMBL/GenBank/DDBJ whole genome shotgun (WGS) entry which is preliminary data.</text>
</comment>
<organism evidence="1 2">
    <name type="scientific">Lithospermum erythrorhizon</name>
    <name type="common">Purple gromwell</name>
    <name type="synonym">Lithospermum officinale var. erythrorhizon</name>
    <dbReference type="NCBI Taxonomy" id="34254"/>
    <lineage>
        <taxon>Eukaryota</taxon>
        <taxon>Viridiplantae</taxon>
        <taxon>Streptophyta</taxon>
        <taxon>Embryophyta</taxon>
        <taxon>Tracheophyta</taxon>
        <taxon>Spermatophyta</taxon>
        <taxon>Magnoliopsida</taxon>
        <taxon>eudicotyledons</taxon>
        <taxon>Gunneridae</taxon>
        <taxon>Pentapetalae</taxon>
        <taxon>asterids</taxon>
        <taxon>lamiids</taxon>
        <taxon>Boraginales</taxon>
        <taxon>Boraginaceae</taxon>
        <taxon>Boraginoideae</taxon>
        <taxon>Lithospermeae</taxon>
        <taxon>Lithospermum</taxon>
    </lineage>
</organism>
<dbReference type="EMBL" id="BAABME010034344">
    <property type="protein sequence ID" value="GAA0155749.1"/>
    <property type="molecule type" value="Genomic_DNA"/>
</dbReference>
<accession>A0AAV3PVB3</accession>
<dbReference type="AlphaFoldDB" id="A0AAV3PVB3"/>
<sequence>MSFGYLTSEADYYQSDLQWVEGNSETIPAYMTRLDDVGREARLVVTPITIPAYITGLDDEPELADFLMVTSAFRKMEDVFKNIAARLDDLEKRVHVVEKSITNGGVYGCIYAFLHLFRMLSLPAIAYNYSFKSIRWTHLGTSYNLVVHHKTSKYTPYNSILIPLPRHQL</sequence>